<proteinExistence type="predicted"/>
<dbReference type="InterPro" id="IPR009045">
    <property type="entry name" value="Zn_M74/Hedgehog-like"/>
</dbReference>
<dbReference type="Gene3D" id="3.30.1380.10">
    <property type="match status" value="1"/>
</dbReference>
<keyword evidence="4" id="KW-1185">Reference proteome</keyword>
<evidence type="ECO:0000313" key="3">
    <source>
        <dbReference type="EMBL" id="MFD1294413.1"/>
    </source>
</evidence>
<keyword evidence="1" id="KW-0732">Signal</keyword>
<evidence type="ECO:0000313" key="4">
    <source>
        <dbReference type="Proteomes" id="UP001597241"/>
    </source>
</evidence>
<gene>
    <name evidence="3" type="ORF">ACFQ5N_11250</name>
</gene>
<dbReference type="InterPro" id="IPR003709">
    <property type="entry name" value="VanY-like_core_dom"/>
</dbReference>
<dbReference type="Pfam" id="PF02557">
    <property type="entry name" value="VanY"/>
    <property type="match status" value="1"/>
</dbReference>
<feature type="signal peptide" evidence="1">
    <location>
        <begin position="1"/>
        <end position="22"/>
    </location>
</feature>
<evidence type="ECO:0000256" key="1">
    <source>
        <dbReference type="SAM" id="SignalP"/>
    </source>
</evidence>
<dbReference type="PANTHER" id="PTHR34385:SF1">
    <property type="entry name" value="PEPTIDOGLYCAN L-ALANYL-D-GLUTAMATE ENDOPEPTIDASE CWLK"/>
    <property type="match status" value="1"/>
</dbReference>
<name>A0ABW3WS00_9FLAO</name>
<feature type="domain" description="D-alanyl-D-alanine carboxypeptidase-like core" evidence="2">
    <location>
        <begin position="45"/>
        <end position="186"/>
    </location>
</feature>
<dbReference type="SUPFAM" id="SSF55166">
    <property type="entry name" value="Hedgehog/DD-peptidase"/>
    <property type="match status" value="1"/>
</dbReference>
<feature type="chain" id="PRO_5046558306" evidence="1">
    <location>
        <begin position="23"/>
        <end position="238"/>
    </location>
</feature>
<dbReference type="Proteomes" id="UP001597241">
    <property type="component" value="Unassembled WGS sequence"/>
</dbReference>
<sequence>MSKNCTFFYFFMLLFVCKNLYAQTNVSQLALTGKGDMALVGDEVELQPQVYKAFKAMQSAALKDGIAIQIISGYRSFERQQQIWNRKYAKYVSLGLEPQEAIKKIIEYSTIPGTSRHHWGTEIDIIDGNMKVEKSYLIEKNYSEGGAYLKLKKWMDLHSERFGFYIVYTNNPERKGFKYEPWHFSYKDLSDKLLEEFLRLDLQTELKNKSIHGSEYFSAEFLEKYLNENILDINPNLK</sequence>
<reference evidence="4" key="1">
    <citation type="journal article" date="2019" name="Int. J. Syst. Evol. Microbiol.">
        <title>The Global Catalogue of Microorganisms (GCM) 10K type strain sequencing project: providing services to taxonomists for standard genome sequencing and annotation.</title>
        <authorList>
            <consortium name="The Broad Institute Genomics Platform"/>
            <consortium name="The Broad Institute Genome Sequencing Center for Infectious Disease"/>
            <person name="Wu L."/>
            <person name="Ma J."/>
        </authorList>
    </citation>
    <scope>NUCLEOTIDE SEQUENCE [LARGE SCALE GENOMIC DNA]</scope>
    <source>
        <strain evidence="4">CCUG 62221</strain>
    </source>
</reference>
<dbReference type="EMBL" id="JBHTMV010000004">
    <property type="protein sequence ID" value="MFD1294413.1"/>
    <property type="molecule type" value="Genomic_DNA"/>
</dbReference>
<dbReference type="PANTHER" id="PTHR34385">
    <property type="entry name" value="D-ALANYL-D-ALANINE CARBOXYPEPTIDASE"/>
    <property type="match status" value="1"/>
</dbReference>
<dbReference type="RefSeq" id="WP_386809600.1">
    <property type="nucleotide sequence ID" value="NZ_JBHTMV010000004.1"/>
</dbReference>
<protein>
    <submittedName>
        <fullName evidence="3">M15 family metallopeptidase</fullName>
    </submittedName>
</protein>
<dbReference type="CDD" id="cd14847">
    <property type="entry name" value="DD-carboxypeptidase_like"/>
    <property type="match status" value="1"/>
</dbReference>
<evidence type="ECO:0000259" key="2">
    <source>
        <dbReference type="Pfam" id="PF02557"/>
    </source>
</evidence>
<accession>A0ABW3WS00</accession>
<dbReference type="InterPro" id="IPR052179">
    <property type="entry name" value="DD-CPase-like"/>
</dbReference>
<organism evidence="3 4">
    <name type="scientific">Lutibacter holmesii</name>
    <dbReference type="NCBI Taxonomy" id="1137985"/>
    <lineage>
        <taxon>Bacteria</taxon>
        <taxon>Pseudomonadati</taxon>
        <taxon>Bacteroidota</taxon>
        <taxon>Flavobacteriia</taxon>
        <taxon>Flavobacteriales</taxon>
        <taxon>Flavobacteriaceae</taxon>
        <taxon>Lutibacter</taxon>
    </lineage>
</organism>
<comment type="caution">
    <text evidence="3">The sequence shown here is derived from an EMBL/GenBank/DDBJ whole genome shotgun (WGS) entry which is preliminary data.</text>
</comment>